<accession>A0ABW1NB34</accession>
<dbReference type="Gene3D" id="3.30.2010.10">
    <property type="entry name" value="Metalloproteases ('zincins'), catalytic domain"/>
    <property type="match status" value="1"/>
</dbReference>
<evidence type="ECO:0000256" key="5">
    <source>
        <dbReference type="ARBA" id="ARBA00022801"/>
    </source>
</evidence>
<dbReference type="Pfam" id="PF01435">
    <property type="entry name" value="Peptidase_M48"/>
    <property type="match status" value="1"/>
</dbReference>
<evidence type="ECO:0000256" key="8">
    <source>
        <dbReference type="ARBA" id="ARBA00023049"/>
    </source>
</evidence>
<evidence type="ECO:0000256" key="11">
    <source>
        <dbReference type="SAM" id="Phobius"/>
    </source>
</evidence>
<feature type="transmembrane region" description="Helical" evidence="11">
    <location>
        <begin position="188"/>
        <end position="211"/>
    </location>
</feature>
<keyword evidence="9 11" id="KW-0472">Membrane</keyword>
<evidence type="ECO:0000256" key="3">
    <source>
        <dbReference type="ARBA" id="ARBA00022692"/>
    </source>
</evidence>
<dbReference type="GO" id="GO:0008237">
    <property type="term" value="F:metallopeptidase activity"/>
    <property type="evidence" value="ECO:0007669"/>
    <property type="project" value="UniProtKB-KW"/>
</dbReference>
<sequence>MTRQTMPGLLPRMIAVMALLMLMYAVVVGAALLAGFSWPVVVTGVVLAVLLQWCATERLARATTGAQIVTADEEPELHGALDRLCALNDVAKPRVAVSPDPVPNAFTLGRSKRHTTIVVTRGLLEILEPDELGAALAHEVAHIRHRDVAVMTLASSLAIAMSWSARVARDFVRRNSKPVPFFRQIRDLPIAFMVAGTYPLIIVLGLCGLLAQLPLRALGRYRELAADHDAAVQTRQPALLAATLLKIGNSDMVPRTDLRATARVPAIGLVAAKPVRLAWWSTHPEIARRVDRLTALSDTPATR</sequence>
<dbReference type="EMBL" id="JBHSRF010000003">
    <property type="protein sequence ID" value="MFC6080133.1"/>
    <property type="molecule type" value="Genomic_DNA"/>
</dbReference>
<dbReference type="PANTHER" id="PTHR43221:SF2">
    <property type="entry name" value="PROTEASE HTPX HOMOLOG"/>
    <property type="match status" value="1"/>
</dbReference>
<evidence type="ECO:0000256" key="6">
    <source>
        <dbReference type="ARBA" id="ARBA00022833"/>
    </source>
</evidence>
<comment type="caution">
    <text evidence="13">The sequence shown here is derived from an EMBL/GenBank/DDBJ whole genome shotgun (WGS) entry which is preliminary data.</text>
</comment>
<protein>
    <submittedName>
        <fullName evidence="13">M48 family metalloprotease</fullName>
        <ecNumber evidence="13">3.4.24.-</ecNumber>
    </submittedName>
</protein>
<keyword evidence="4" id="KW-0479">Metal-binding</keyword>
<feature type="transmembrane region" description="Helical" evidence="11">
    <location>
        <begin position="38"/>
        <end position="55"/>
    </location>
</feature>
<dbReference type="InterPro" id="IPR050083">
    <property type="entry name" value="HtpX_protease"/>
</dbReference>
<keyword evidence="8 10" id="KW-0482">Metalloprotease</keyword>
<keyword evidence="7 11" id="KW-1133">Transmembrane helix</keyword>
<keyword evidence="14" id="KW-1185">Reference proteome</keyword>
<keyword evidence="6 10" id="KW-0862">Zinc</keyword>
<evidence type="ECO:0000256" key="7">
    <source>
        <dbReference type="ARBA" id="ARBA00022989"/>
    </source>
</evidence>
<evidence type="ECO:0000259" key="12">
    <source>
        <dbReference type="Pfam" id="PF01435"/>
    </source>
</evidence>
<dbReference type="EC" id="3.4.24.-" evidence="13"/>
<evidence type="ECO:0000256" key="2">
    <source>
        <dbReference type="ARBA" id="ARBA00022670"/>
    </source>
</evidence>
<feature type="domain" description="Peptidase M48" evidence="12">
    <location>
        <begin position="73"/>
        <end position="295"/>
    </location>
</feature>
<reference evidence="14" key="1">
    <citation type="journal article" date="2019" name="Int. J. Syst. Evol. Microbiol.">
        <title>The Global Catalogue of Microorganisms (GCM) 10K type strain sequencing project: providing services to taxonomists for standard genome sequencing and annotation.</title>
        <authorList>
            <consortium name="The Broad Institute Genomics Platform"/>
            <consortium name="The Broad Institute Genome Sequencing Center for Infectious Disease"/>
            <person name="Wu L."/>
            <person name="Ma J."/>
        </authorList>
    </citation>
    <scope>NUCLEOTIDE SEQUENCE [LARGE SCALE GENOMIC DNA]</scope>
    <source>
        <strain evidence="14">JCM 30346</strain>
    </source>
</reference>
<organism evidence="13 14">
    <name type="scientific">Sphaerisporangium aureirubrum</name>
    <dbReference type="NCBI Taxonomy" id="1544736"/>
    <lineage>
        <taxon>Bacteria</taxon>
        <taxon>Bacillati</taxon>
        <taxon>Actinomycetota</taxon>
        <taxon>Actinomycetes</taxon>
        <taxon>Streptosporangiales</taxon>
        <taxon>Streptosporangiaceae</taxon>
        <taxon>Sphaerisporangium</taxon>
    </lineage>
</organism>
<dbReference type="RefSeq" id="WP_380746898.1">
    <property type="nucleotide sequence ID" value="NZ_JBHSRF010000003.1"/>
</dbReference>
<name>A0ABW1NB34_9ACTN</name>
<comment type="cofactor">
    <cofactor evidence="10">
        <name>Zn(2+)</name>
        <dbReference type="ChEBI" id="CHEBI:29105"/>
    </cofactor>
    <text evidence="10">Binds 1 zinc ion per subunit.</text>
</comment>
<keyword evidence="5 10" id="KW-0378">Hydrolase</keyword>
<dbReference type="PANTHER" id="PTHR43221">
    <property type="entry name" value="PROTEASE HTPX"/>
    <property type="match status" value="1"/>
</dbReference>
<keyword evidence="2 10" id="KW-0645">Protease</keyword>
<keyword evidence="3 11" id="KW-0812">Transmembrane</keyword>
<feature type="transmembrane region" description="Helical" evidence="11">
    <location>
        <begin position="12"/>
        <end position="32"/>
    </location>
</feature>
<dbReference type="Proteomes" id="UP001596137">
    <property type="component" value="Unassembled WGS sequence"/>
</dbReference>
<evidence type="ECO:0000256" key="10">
    <source>
        <dbReference type="RuleBase" id="RU003983"/>
    </source>
</evidence>
<comment type="similarity">
    <text evidence="10">Belongs to the peptidase M48 family.</text>
</comment>
<dbReference type="CDD" id="cd07327">
    <property type="entry name" value="M48B_HtpX_like"/>
    <property type="match status" value="1"/>
</dbReference>
<evidence type="ECO:0000256" key="9">
    <source>
        <dbReference type="ARBA" id="ARBA00023136"/>
    </source>
</evidence>
<proteinExistence type="inferred from homology"/>
<evidence type="ECO:0000256" key="4">
    <source>
        <dbReference type="ARBA" id="ARBA00022723"/>
    </source>
</evidence>
<gene>
    <name evidence="13" type="ORF">ACFP1K_03110</name>
</gene>
<evidence type="ECO:0000313" key="14">
    <source>
        <dbReference type="Proteomes" id="UP001596137"/>
    </source>
</evidence>
<evidence type="ECO:0000256" key="1">
    <source>
        <dbReference type="ARBA" id="ARBA00022475"/>
    </source>
</evidence>
<dbReference type="InterPro" id="IPR001915">
    <property type="entry name" value="Peptidase_M48"/>
</dbReference>
<keyword evidence="1" id="KW-1003">Cell membrane</keyword>
<evidence type="ECO:0000313" key="13">
    <source>
        <dbReference type="EMBL" id="MFC6080133.1"/>
    </source>
</evidence>